<feature type="signal peptide" evidence="2">
    <location>
        <begin position="1"/>
        <end position="18"/>
    </location>
</feature>
<evidence type="ECO:0000256" key="1">
    <source>
        <dbReference type="SAM" id="MobiDB-lite"/>
    </source>
</evidence>
<organism evidence="3 4">
    <name type="scientific">Priapulus caudatus</name>
    <name type="common">Priapulid worm</name>
    <dbReference type="NCBI Taxonomy" id="37621"/>
    <lineage>
        <taxon>Eukaryota</taxon>
        <taxon>Metazoa</taxon>
        <taxon>Ecdysozoa</taxon>
        <taxon>Scalidophora</taxon>
        <taxon>Priapulida</taxon>
        <taxon>Priapulimorpha</taxon>
        <taxon>Priapulimorphida</taxon>
        <taxon>Priapulidae</taxon>
        <taxon>Priapulus</taxon>
    </lineage>
</organism>
<reference evidence="4" key="1">
    <citation type="submission" date="2025-08" db="UniProtKB">
        <authorList>
            <consortium name="RefSeq"/>
        </authorList>
    </citation>
    <scope>IDENTIFICATION</scope>
</reference>
<proteinExistence type="predicted"/>
<dbReference type="GeneID" id="106811466"/>
<evidence type="ECO:0000313" key="4">
    <source>
        <dbReference type="RefSeq" id="XP_014670577.1"/>
    </source>
</evidence>
<feature type="compositionally biased region" description="Basic and acidic residues" evidence="1">
    <location>
        <begin position="84"/>
        <end position="100"/>
    </location>
</feature>
<feature type="region of interest" description="Disordered" evidence="1">
    <location>
        <begin position="370"/>
        <end position="497"/>
    </location>
</feature>
<feature type="region of interest" description="Disordered" evidence="1">
    <location>
        <begin position="322"/>
        <end position="354"/>
    </location>
</feature>
<evidence type="ECO:0000313" key="3">
    <source>
        <dbReference type="Proteomes" id="UP000695022"/>
    </source>
</evidence>
<protein>
    <submittedName>
        <fullName evidence="4">Uncharacterized protein LOC106811466</fullName>
    </submittedName>
</protein>
<feature type="compositionally biased region" description="Basic and acidic residues" evidence="1">
    <location>
        <begin position="460"/>
        <end position="487"/>
    </location>
</feature>
<sequence length="497" mass="57832">MMRYTFLLLTLSMYYVQPLFLDATDERLHLYDSKQDLRNEVLRPNIPVVGNSDPRRSEDEYYDNEETDDKYDAKPTRYSKFRSLKTDRPDSQETERAGDYRPDSYLDYAVMPSNDLGLQLVLSVITTNDNNSGERYRRPFLFSPSELLTAQGPSLSRQFSDDVGHMPVFDPRMIRDVFPFSSRRDNAFRREWSQPRIFPDRPSIVDIPADPYQLMTSEEFLPQVLGAPMRQPLEGYEGEQLLARDVHDIFPFASRRGNAYRRDWALSRSHPDREMALGAAPVAPYPVMAYEDILPEALAPPAQQYQGEQVLRTEVPAILPFPPSGYSDAIDVPHRDSDDNTQRPGASLRTHQFPRYDVFAPDSLREQFQLRGMQQQRYRTARDRYPFLGERGNAYRPTRDHDEPEPEQEEQNLSEEEASYGQDMASAYAQANAEQQQLRIPDREDMHRRFPFLSRRGNAYRRDWALNGEQREHEPKRGPAPENRLADHQTLPQADRV</sequence>
<dbReference type="Proteomes" id="UP000695022">
    <property type="component" value="Unplaced"/>
</dbReference>
<gene>
    <name evidence="4" type="primary">LOC106811466</name>
</gene>
<feature type="compositionally biased region" description="Basic and acidic residues" evidence="1">
    <location>
        <begin position="331"/>
        <end position="341"/>
    </location>
</feature>
<accession>A0ABM1EEF6</accession>
<feature type="compositionally biased region" description="Acidic residues" evidence="1">
    <location>
        <begin position="60"/>
        <end position="69"/>
    </location>
</feature>
<keyword evidence="3" id="KW-1185">Reference proteome</keyword>
<dbReference type="RefSeq" id="XP_014670577.1">
    <property type="nucleotide sequence ID" value="XM_014815091.1"/>
</dbReference>
<feature type="chain" id="PRO_5046061974" evidence="2">
    <location>
        <begin position="19"/>
        <end position="497"/>
    </location>
</feature>
<feature type="compositionally biased region" description="Acidic residues" evidence="1">
    <location>
        <begin position="403"/>
        <end position="418"/>
    </location>
</feature>
<feature type="region of interest" description="Disordered" evidence="1">
    <location>
        <begin position="42"/>
        <end position="100"/>
    </location>
</feature>
<keyword evidence="2" id="KW-0732">Signal</keyword>
<name>A0ABM1EEF6_PRICU</name>
<evidence type="ECO:0000256" key="2">
    <source>
        <dbReference type="SAM" id="SignalP"/>
    </source>
</evidence>